<evidence type="ECO:0000313" key="2">
    <source>
        <dbReference type="WBParaSite" id="nRc.2.0.1.t08146-RA"/>
    </source>
</evidence>
<accession>A0A915I344</accession>
<dbReference type="Proteomes" id="UP000887565">
    <property type="component" value="Unplaced"/>
</dbReference>
<keyword evidence="1" id="KW-1185">Reference proteome</keyword>
<protein>
    <submittedName>
        <fullName evidence="2">Transmembrane protein</fullName>
    </submittedName>
</protein>
<evidence type="ECO:0000313" key="1">
    <source>
        <dbReference type="Proteomes" id="UP000887565"/>
    </source>
</evidence>
<reference evidence="2" key="1">
    <citation type="submission" date="2022-11" db="UniProtKB">
        <authorList>
            <consortium name="WormBaseParasite"/>
        </authorList>
    </citation>
    <scope>IDENTIFICATION</scope>
</reference>
<dbReference type="WBParaSite" id="nRc.2.0.1.t08146-RA">
    <property type="protein sequence ID" value="nRc.2.0.1.t08146-RA"/>
    <property type="gene ID" value="nRc.2.0.1.g08146"/>
</dbReference>
<proteinExistence type="predicted"/>
<name>A0A915I344_ROMCU</name>
<dbReference type="AlphaFoldDB" id="A0A915I344"/>
<sequence>MITLLYGPRGHGDTNNDDNNNKIIKRMIRRRLLFHLRTNTTKTLPASTLVLHKNATRSNGVPYLFMIILRAISDPLVQLGFGYSHWAPICKWENR</sequence>
<organism evidence="1 2">
    <name type="scientific">Romanomermis culicivorax</name>
    <name type="common">Nematode worm</name>
    <dbReference type="NCBI Taxonomy" id="13658"/>
    <lineage>
        <taxon>Eukaryota</taxon>
        <taxon>Metazoa</taxon>
        <taxon>Ecdysozoa</taxon>
        <taxon>Nematoda</taxon>
        <taxon>Enoplea</taxon>
        <taxon>Dorylaimia</taxon>
        <taxon>Mermithida</taxon>
        <taxon>Mermithoidea</taxon>
        <taxon>Mermithidae</taxon>
        <taxon>Romanomermis</taxon>
    </lineage>
</organism>